<keyword evidence="1" id="KW-1133">Transmembrane helix</keyword>
<keyword evidence="1" id="KW-0812">Transmembrane</keyword>
<dbReference type="AlphaFoldDB" id="A0A6G1JYL4"/>
<keyword evidence="3" id="KW-1185">Reference proteome</keyword>
<dbReference type="EMBL" id="MU005778">
    <property type="protein sequence ID" value="KAF2705704.1"/>
    <property type="molecule type" value="Genomic_DNA"/>
</dbReference>
<evidence type="ECO:0000313" key="2">
    <source>
        <dbReference type="EMBL" id="KAF2705704.1"/>
    </source>
</evidence>
<organism evidence="2 3">
    <name type="scientific">Pleomassaria siparia CBS 279.74</name>
    <dbReference type="NCBI Taxonomy" id="1314801"/>
    <lineage>
        <taxon>Eukaryota</taxon>
        <taxon>Fungi</taxon>
        <taxon>Dikarya</taxon>
        <taxon>Ascomycota</taxon>
        <taxon>Pezizomycotina</taxon>
        <taxon>Dothideomycetes</taxon>
        <taxon>Pleosporomycetidae</taxon>
        <taxon>Pleosporales</taxon>
        <taxon>Pleomassariaceae</taxon>
        <taxon>Pleomassaria</taxon>
    </lineage>
</organism>
<proteinExistence type="predicted"/>
<evidence type="ECO:0000313" key="3">
    <source>
        <dbReference type="Proteomes" id="UP000799428"/>
    </source>
</evidence>
<gene>
    <name evidence="2" type="ORF">K504DRAFT_95876</name>
</gene>
<sequence>MFEFWPQHVIFPIFLALNIWAFGHFAFLLLCIWALGLSLLGLWAHLSSSTCFLRCLLPSFGLCWFPVRGMHNGVLDCVVHHGRPHTLQ</sequence>
<feature type="transmembrane region" description="Helical" evidence="1">
    <location>
        <begin position="12"/>
        <end position="36"/>
    </location>
</feature>
<reference evidence="2" key="1">
    <citation type="journal article" date="2020" name="Stud. Mycol.">
        <title>101 Dothideomycetes genomes: a test case for predicting lifestyles and emergence of pathogens.</title>
        <authorList>
            <person name="Haridas S."/>
            <person name="Albert R."/>
            <person name="Binder M."/>
            <person name="Bloem J."/>
            <person name="Labutti K."/>
            <person name="Salamov A."/>
            <person name="Andreopoulos B."/>
            <person name="Baker S."/>
            <person name="Barry K."/>
            <person name="Bills G."/>
            <person name="Bluhm B."/>
            <person name="Cannon C."/>
            <person name="Castanera R."/>
            <person name="Culley D."/>
            <person name="Daum C."/>
            <person name="Ezra D."/>
            <person name="Gonzalez J."/>
            <person name="Henrissat B."/>
            <person name="Kuo A."/>
            <person name="Liang C."/>
            <person name="Lipzen A."/>
            <person name="Lutzoni F."/>
            <person name="Magnuson J."/>
            <person name="Mondo S."/>
            <person name="Nolan M."/>
            <person name="Ohm R."/>
            <person name="Pangilinan J."/>
            <person name="Park H.-J."/>
            <person name="Ramirez L."/>
            <person name="Alfaro M."/>
            <person name="Sun H."/>
            <person name="Tritt A."/>
            <person name="Yoshinaga Y."/>
            <person name="Zwiers L.-H."/>
            <person name="Turgeon B."/>
            <person name="Goodwin S."/>
            <person name="Spatafora J."/>
            <person name="Crous P."/>
            <person name="Grigoriev I."/>
        </authorList>
    </citation>
    <scope>NUCLEOTIDE SEQUENCE</scope>
    <source>
        <strain evidence="2">CBS 279.74</strain>
    </source>
</reference>
<evidence type="ECO:0000256" key="1">
    <source>
        <dbReference type="SAM" id="Phobius"/>
    </source>
</evidence>
<name>A0A6G1JYL4_9PLEO</name>
<dbReference type="Proteomes" id="UP000799428">
    <property type="component" value="Unassembled WGS sequence"/>
</dbReference>
<protein>
    <submittedName>
        <fullName evidence="2">Uncharacterized protein</fullName>
    </submittedName>
</protein>
<keyword evidence="1" id="KW-0472">Membrane</keyword>
<accession>A0A6G1JYL4</accession>